<dbReference type="VEuPathDB" id="FungiDB:RhiirA1_412758"/>
<proteinExistence type="predicted"/>
<sequence>MNIKKLRVNYCCFCFPLRTGAFFVAAWVFIWHLYLGILELVNRSSPMTVEGFAIFIGVMYILLAFIAIYGARSIYYENLSDVKWFKNSYLSSLMIFVVLSFIEAVMLAPTSFNVQKYCESENHKHDNYCSYSLFFMRWGVNLAIGVIIGGYFYIVLRSYRRELEEKFISTLTSDV</sequence>
<keyword evidence="1" id="KW-0472">Membrane</keyword>
<keyword evidence="1" id="KW-0812">Transmembrane</keyword>
<dbReference type="EMBL" id="LLXI01001424">
    <property type="protein sequence ID" value="PKY53592.1"/>
    <property type="molecule type" value="Genomic_DNA"/>
</dbReference>
<keyword evidence="3" id="KW-1185">Reference proteome</keyword>
<dbReference type="VEuPathDB" id="FungiDB:FUN_006595"/>
<evidence type="ECO:0000256" key="1">
    <source>
        <dbReference type="SAM" id="Phobius"/>
    </source>
</evidence>
<protein>
    <submittedName>
        <fullName evidence="2">Uncharacterized protein</fullName>
    </submittedName>
</protein>
<name>A0A2I1H3Y4_9GLOM</name>
<dbReference type="VEuPathDB" id="FungiDB:RhiirFUN_010517"/>
<dbReference type="Proteomes" id="UP000234323">
    <property type="component" value="Unassembled WGS sequence"/>
</dbReference>
<evidence type="ECO:0000313" key="2">
    <source>
        <dbReference type="EMBL" id="PKY53592.1"/>
    </source>
</evidence>
<organism evidence="2 3">
    <name type="scientific">Rhizophagus irregularis</name>
    <dbReference type="NCBI Taxonomy" id="588596"/>
    <lineage>
        <taxon>Eukaryota</taxon>
        <taxon>Fungi</taxon>
        <taxon>Fungi incertae sedis</taxon>
        <taxon>Mucoromycota</taxon>
        <taxon>Glomeromycotina</taxon>
        <taxon>Glomeromycetes</taxon>
        <taxon>Glomerales</taxon>
        <taxon>Glomeraceae</taxon>
        <taxon>Rhizophagus</taxon>
    </lineage>
</organism>
<accession>A0A2I1H3Y4</accession>
<feature type="transmembrane region" description="Helical" evidence="1">
    <location>
        <begin position="12"/>
        <end position="32"/>
    </location>
</feature>
<keyword evidence="1" id="KW-1133">Transmembrane helix</keyword>
<feature type="transmembrane region" description="Helical" evidence="1">
    <location>
        <begin position="52"/>
        <end position="71"/>
    </location>
</feature>
<reference evidence="2 3" key="1">
    <citation type="submission" date="2015-10" db="EMBL/GenBank/DDBJ databases">
        <title>Genome analyses suggest a sexual origin of heterokaryosis in a supposedly ancient asexual fungus.</title>
        <authorList>
            <person name="Ropars J."/>
            <person name="Sedzielewska K."/>
            <person name="Noel J."/>
            <person name="Charron P."/>
            <person name="Farinelli L."/>
            <person name="Marton T."/>
            <person name="Kruger M."/>
            <person name="Pelin A."/>
            <person name="Brachmann A."/>
            <person name="Corradi N."/>
        </authorList>
    </citation>
    <scope>NUCLEOTIDE SEQUENCE [LARGE SCALE GENOMIC DNA]</scope>
    <source>
        <strain evidence="2 3">A4</strain>
    </source>
</reference>
<gene>
    <name evidence="2" type="ORF">RhiirA4_471916</name>
</gene>
<feature type="transmembrane region" description="Helical" evidence="1">
    <location>
        <begin position="92"/>
        <end position="114"/>
    </location>
</feature>
<dbReference type="AlphaFoldDB" id="A0A2I1H3Y4"/>
<feature type="transmembrane region" description="Helical" evidence="1">
    <location>
        <begin position="134"/>
        <end position="156"/>
    </location>
</feature>
<comment type="caution">
    <text evidence="2">The sequence shown here is derived from an EMBL/GenBank/DDBJ whole genome shotgun (WGS) entry which is preliminary data.</text>
</comment>
<evidence type="ECO:0000313" key="3">
    <source>
        <dbReference type="Proteomes" id="UP000234323"/>
    </source>
</evidence>